<evidence type="ECO:0000313" key="1">
    <source>
        <dbReference type="EMBL" id="KAL3955964.1"/>
    </source>
</evidence>
<reference evidence="1" key="1">
    <citation type="submission" date="2024-12" db="EMBL/GenBank/DDBJ databases">
        <title>Comparative genomics and development of molecular markers within Purpureocillium lilacinum and among Purpureocillium species.</title>
        <authorList>
            <person name="Yeh Z.-Y."/>
            <person name="Ni N.-T."/>
            <person name="Lo P.-H."/>
            <person name="Mushyakhwo K."/>
            <person name="Lin C.-F."/>
            <person name="Nai Y.-S."/>
        </authorList>
    </citation>
    <scope>NUCLEOTIDE SEQUENCE</scope>
    <source>
        <strain evidence="1">NCHU-NPUST-175</strain>
    </source>
</reference>
<dbReference type="EMBL" id="JBGNUJ010000008">
    <property type="protein sequence ID" value="KAL3955964.1"/>
    <property type="molecule type" value="Genomic_DNA"/>
</dbReference>
<gene>
    <name evidence="1" type="ORF">ACCO45_008810</name>
</gene>
<name>A0ACC4DK62_PURLI</name>
<keyword evidence="2" id="KW-1185">Reference proteome</keyword>
<organism evidence="1 2">
    <name type="scientific">Purpureocillium lilacinum</name>
    <name type="common">Paecilomyces lilacinus</name>
    <dbReference type="NCBI Taxonomy" id="33203"/>
    <lineage>
        <taxon>Eukaryota</taxon>
        <taxon>Fungi</taxon>
        <taxon>Dikarya</taxon>
        <taxon>Ascomycota</taxon>
        <taxon>Pezizomycotina</taxon>
        <taxon>Sordariomycetes</taxon>
        <taxon>Hypocreomycetidae</taxon>
        <taxon>Hypocreales</taxon>
        <taxon>Ophiocordycipitaceae</taxon>
        <taxon>Purpureocillium</taxon>
    </lineage>
</organism>
<protein>
    <submittedName>
        <fullName evidence="1">Uncharacterized protein</fullName>
    </submittedName>
</protein>
<evidence type="ECO:0000313" key="2">
    <source>
        <dbReference type="Proteomes" id="UP001638806"/>
    </source>
</evidence>
<accession>A0ACC4DK62</accession>
<sequence>MASRLDAKSPSFLVVRCRPLCHTHIFASHGPLPTAEYLPSSGALQQGVQSALGPSRRLPIVHRSRLTGTLRTSRSPSDCKAPADHLGDGIREKGSVGRRSVGIGYSPLLHDVRDRMFVPFGRPSCSPHCHRQRSDGHVTRRATRREPWVRCPLFLVTPEASPTPPRLHPRAAAKDPRVGKGLSCNVESWNDQEPGPPHNGLTCRVRVSKPPPIRPVHNAAQHTVDLVCTELGDTSPNSPDSCHFQAHSRPPSTRSESTRAPAARRTNSTDVPRAGPASRAETYVAPRTLRRCQRYDGSPRLIGRYRPRIDSGHWTGARWILKAKVIDAKIVTTWAWDGSGHFSCTLKLHGSAM</sequence>
<dbReference type="Proteomes" id="UP001638806">
    <property type="component" value="Unassembled WGS sequence"/>
</dbReference>
<proteinExistence type="predicted"/>
<comment type="caution">
    <text evidence="1">The sequence shown here is derived from an EMBL/GenBank/DDBJ whole genome shotgun (WGS) entry which is preliminary data.</text>
</comment>